<comment type="similarity">
    <text evidence="3">Belongs to the Nudix hydrolase family.</text>
</comment>
<dbReference type="PANTHER" id="PTHR21340">
    <property type="entry name" value="DIADENOSINE 5,5-P1,P4-TETRAPHOSPHATE PYROPHOSPHOHYDROLASE MUTT"/>
    <property type="match status" value="1"/>
</dbReference>
<dbReference type="Pfam" id="PF00293">
    <property type="entry name" value="NUDIX"/>
    <property type="match status" value="1"/>
</dbReference>
<dbReference type="GO" id="GO:0004081">
    <property type="term" value="F:bis(5'-nucleosyl)-tetraphosphatase (asymmetrical) activity"/>
    <property type="evidence" value="ECO:0007669"/>
    <property type="project" value="TreeGrafter"/>
</dbReference>
<evidence type="ECO:0000256" key="3">
    <source>
        <dbReference type="RuleBase" id="RU003476"/>
    </source>
</evidence>
<dbReference type="SUPFAM" id="SSF55811">
    <property type="entry name" value="Nudix"/>
    <property type="match status" value="1"/>
</dbReference>
<dbReference type="PRINTS" id="PR00502">
    <property type="entry name" value="NUDIXFAMILY"/>
</dbReference>
<dbReference type="GO" id="GO:0006167">
    <property type="term" value="P:AMP biosynthetic process"/>
    <property type="evidence" value="ECO:0007669"/>
    <property type="project" value="TreeGrafter"/>
</dbReference>
<organism evidence="5 6">
    <name type="scientific">Hankyongella ginsenosidimutans</name>
    <dbReference type="NCBI Taxonomy" id="1763828"/>
    <lineage>
        <taxon>Bacteria</taxon>
        <taxon>Pseudomonadati</taxon>
        <taxon>Pseudomonadota</taxon>
        <taxon>Alphaproteobacteria</taxon>
        <taxon>Sphingomonadales</taxon>
        <taxon>Sphingomonadaceae</taxon>
        <taxon>Hankyongella</taxon>
    </lineage>
</organism>
<dbReference type="AlphaFoldDB" id="A0A4D7C976"/>
<dbReference type="PANTHER" id="PTHR21340:SF0">
    <property type="entry name" value="BIS(5'-NUCLEOSYL)-TETRAPHOSPHATASE [ASYMMETRICAL]"/>
    <property type="match status" value="1"/>
</dbReference>
<protein>
    <submittedName>
        <fullName evidence="5">NUDIX hydrolase</fullName>
    </submittedName>
</protein>
<keyword evidence="6" id="KW-1185">Reference proteome</keyword>
<accession>A0A4D7C976</accession>
<evidence type="ECO:0000259" key="4">
    <source>
        <dbReference type="PROSITE" id="PS51462"/>
    </source>
</evidence>
<dbReference type="Proteomes" id="UP000298714">
    <property type="component" value="Chromosome"/>
</dbReference>
<dbReference type="PROSITE" id="PS00893">
    <property type="entry name" value="NUDIX_BOX"/>
    <property type="match status" value="1"/>
</dbReference>
<dbReference type="EMBL" id="CP039704">
    <property type="protein sequence ID" value="QCI80238.1"/>
    <property type="molecule type" value="Genomic_DNA"/>
</dbReference>
<evidence type="ECO:0000256" key="2">
    <source>
        <dbReference type="ARBA" id="ARBA00022801"/>
    </source>
</evidence>
<keyword evidence="2 3" id="KW-0378">Hydrolase</keyword>
<dbReference type="PROSITE" id="PS51462">
    <property type="entry name" value="NUDIX"/>
    <property type="match status" value="1"/>
</dbReference>
<name>A0A4D7C976_9SPHN</name>
<evidence type="ECO:0000313" key="6">
    <source>
        <dbReference type="Proteomes" id="UP000298714"/>
    </source>
</evidence>
<dbReference type="InterPro" id="IPR020476">
    <property type="entry name" value="Nudix_hydrolase"/>
</dbReference>
<dbReference type="Gene3D" id="3.90.79.10">
    <property type="entry name" value="Nucleoside Triphosphate Pyrophosphohydrolase"/>
    <property type="match status" value="1"/>
</dbReference>
<reference evidence="6" key="1">
    <citation type="submission" date="2019-04" db="EMBL/GenBank/DDBJ databases">
        <title>Complete genome sequence of Sphingomonas sp. W1-2-3.</title>
        <authorList>
            <person name="Im W.T."/>
        </authorList>
    </citation>
    <scope>NUCLEOTIDE SEQUENCE [LARGE SCALE GENOMIC DNA]</scope>
    <source>
        <strain evidence="6">W1-2-3</strain>
    </source>
</reference>
<feature type="domain" description="Nudix hydrolase" evidence="4">
    <location>
        <begin position="9"/>
        <end position="142"/>
    </location>
</feature>
<dbReference type="InterPro" id="IPR000086">
    <property type="entry name" value="NUDIX_hydrolase_dom"/>
</dbReference>
<dbReference type="GO" id="GO:0006754">
    <property type="term" value="P:ATP biosynthetic process"/>
    <property type="evidence" value="ECO:0007669"/>
    <property type="project" value="TreeGrafter"/>
</dbReference>
<dbReference type="KEGG" id="hgn:E6W36_14170"/>
<evidence type="ECO:0000256" key="1">
    <source>
        <dbReference type="ARBA" id="ARBA00001946"/>
    </source>
</evidence>
<dbReference type="InterPro" id="IPR051325">
    <property type="entry name" value="Nudix_hydrolase_domain"/>
</dbReference>
<evidence type="ECO:0000313" key="5">
    <source>
        <dbReference type="EMBL" id="QCI80238.1"/>
    </source>
</evidence>
<proteinExistence type="inferred from homology"/>
<dbReference type="RefSeq" id="WP_222873103.1">
    <property type="nucleotide sequence ID" value="NZ_CP039704.1"/>
</dbReference>
<sequence length="143" mass="16142">MQHMIARPSPHDAMPLAGFARVKLALIRLDTVLVLQKTNGQWDLPGGKVEDGESLADALVREAIEELGVRDLPEPQAMGQWLRQRPGRPPVLVHFFASPWLDRPRRFKLSDEHRAQRWVDIDVLIGLDLPEGYRQAALSALAR</sequence>
<dbReference type="InterPro" id="IPR020084">
    <property type="entry name" value="NUDIX_hydrolase_CS"/>
</dbReference>
<comment type="cofactor">
    <cofactor evidence="1">
        <name>Mg(2+)</name>
        <dbReference type="ChEBI" id="CHEBI:18420"/>
    </cofactor>
</comment>
<dbReference type="InterPro" id="IPR015797">
    <property type="entry name" value="NUDIX_hydrolase-like_dom_sf"/>
</dbReference>
<gene>
    <name evidence="5" type="ORF">E6W36_14170</name>
</gene>